<organism evidence="2 3">
    <name type="scientific">Sedimentibacter hydroxybenzoicus DSM 7310</name>
    <dbReference type="NCBI Taxonomy" id="1123245"/>
    <lineage>
        <taxon>Bacteria</taxon>
        <taxon>Bacillati</taxon>
        <taxon>Bacillota</taxon>
        <taxon>Tissierellia</taxon>
        <taxon>Sedimentibacter</taxon>
    </lineage>
</organism>
<reference evidence="2" key="1">
    <citation type="submission" date="2020-07" db="EMBL/GenBank/DDBJ databases">
        <title>Genomic analysis of a strain of Sedimentibacter Hydroxybenzoicus DSM7310.</title>
        <authorList>
            <person name="Ma S."/>
        </authorList>
    </citation>
    <scope>NUCLEOTIDE SEQUENCE</scope>
    <source>
        <strain evidence="2">DSM 7310</strain>
    </source>
</reference>
<sequence>MQNSEKFVKVFDEKNKLLCNGHLLGISNRIIMIKGHFLPELKTKKKIVVEIYDFNGISPYLCEVRLSSTNQLNALIIRKDPITERRNSLKIKTDLSFNIDKLYRKGEDVTEDFKGLKITMLNLSVGGMLISSNYDLLIGDLIMFNFECDENKIIIKAKIIRIDKKHDSRTRELSAINYGCVFEKMSSFNESVITKYLFDRQLQLYRKE</sequence>
<comment type="caution">
    <text evidence="2">The sequence shown here is derived from an EMBL/GenBank/DDBJ whole genome shotgun (WGS) entry which is preliminary data.</text>
</comment>
<keyword evidence="3" id="KW-1185">Reference proteome</keyword>
<evidence type="ECO:0000313" key="2">
    <source>
        <dbReference type="EMBL" id="NYB72619.1"/>
    </source>
</evidence>
<dbReference type="RefSeq" id="WP_179236307.1">
    <property type="nucleotide sequence ID" value="NZ_JACBNQ010000001.1"/>
</dbReference>
<dbReference type="Proteomes" id="UP000611629">
    <property type="component" value="Unassembled WGS sequence"/>
</dbReference>
<accession>A0A974BGC7</accession>
<dbReference type="GO" id="GO:0035438">
    <property type="term" value="F:cyclic-di-GMP binding"/>
    <property type="evidence" value="ECO:0007669"/>
    <property type="project" value="InterPro"/>
</dbReference>
<name>A0A974BGC7_SEDHY</name>
<dbReference type="Gene3D" id="2.40.10.220">
    <property type="entry name" value="predicted glycosyltransferase like domains"/>
    <property type="match status" value="1"/>
</dbReference>
<proteinExistence type="predicted"/>
<dbReference type="InterPro" id="IPR009875">
    <property type="entry name" value="PilZ_domain"/>
</dbReference>
<dbReference type="AlphaFoldDB" id="A0A974BGC7"/>
<gene>
    <name evidence="2" type="ORF">HZF24_00530</name>
</gene>
<feature type="domain" description="PilZ" evidence="1">
    <location>
        <begin position="114"/>
        <end position="198"/>
    </location>
</feature>
<evidence type="ECO:0000313" key="3">
    <source>
        <dbReference type="Proteomes" id="UP000611629"/>
    </source>
</evidence>
<protein>
    <submittedName>
        <fullName evidence="2">PilZ domain-containing protein</fullName>
    </submittedName>
</protein>
<dbReference type="Pfam" id="PF07238">
    <property type="entry name" value="PilZ"/>
    <property type="match status" value="1"/>
</dbReference>
<dbReference type="EMBL" id="JACBNQ010000001">
    <property type="protein sequence ID" value="NYB72619.1"/>
    <property type="molecule type" value="Genomic_DNA"/>
</dbReference>
<evidence type="ECO:0000259" key="1">
    <source>
        <dbReference type="Pfam" id="PF07238"/>
    </source>
</evidence>